<evidence type="ECO:0000259" key="1">
    <source>
        <dbReference type="Pfam" id="PF04073"/>
    </source>
</evidence>
<dbReference type="PANTHER" id="PTHR30411">
    <property type="entry name" value="CYTOPLASMIC PROTEIN"/>
    <property type="match status" value="1"/>
</dbReference>
<dbReference type="Pfam" id="PF04073">
    <property type="entry name" value="tRNA_edit"/>
    <property type="match status" value="1"/>
</dbReference>
<feature type="domain" description="YbaK/aminoacyl-tRNA synthetase-associated" evidence="1">
    <location>
        <begin position="26"/>
        <end position="140"/>
    </location>
</feature>
<reference evidence="2" key="1">
    <citation type="journal article" date="2021" name="PeerJ">
        <title>Extensive microbial diversity within the chicken gut microbiome revealed by metagenomics and culture.</title>
        <authorList>
            <person name="Gilroy R."/>
            <person name="Ravi A."/>
            <person name="Getino M."/>
            <person name="Pursley I."/>
            <person name="Horton D.L."/>
            <person name="Alikhan N.F."/>
            <person name="Baker D."/>
            <person name="Gharbi K."/>
            <person name="Hall N."/>
            <person name="Watson M."/>
            <person name="Adriaenssens E.M."/>
            <person name="Foster-Nyarko E."/>
            <person name="Jarju S."/>
            <person name="Secka A."/>
            <person name="Antonio M."/>
            <person name="Oren A."/>
            <person name="Chaudhuri R.R."/>
            <person name="La Ragione R."/>
            <person name="Hildebrand F."/>
            <person name="Pallen M.J."/>
        </authorList>
    </citation>
    <scope>NUCLEOTIDE SEQUENCE</scope>
    <source>
        <strain evidence="2">1282</strain>
    </source>
</reference>
<dbReference type="InterPro" id="IPR036754">
    <property type="entry name" value="YbaK/aa-tRNA-synt-asso_dom_sf"/>
</dbReference>
<organism evidence="2 3">
    <name type="scientific">Candidatus Acutalibacter pullistercoris</name>
    <dbReference type="NCBI Taxonomy" id="2838418"/>
    <lineage>
        <taxon>Bacteria</taxon>
        <taxon>Bacillati</taxon>
        <taxon>Bacillota</taxon>
        <taxon>Clostridia</taxon>
        <taxon>Eubacteriales</taxon>
        <taxon>Acutalibacteraceae</taxon>
        <taxon>Acutalibacter</taxon>
    </lineage>
</organism>
<dbReference type="EMBL" id="DXDU01000023">
    <property type="protein sequence ID" value="HIY25907.1"/>
    <property type="molecule type" value="Genomic_DNA"/>
</dbReference>
<dbReference type="GO" id="GO:0002161">
    <property type="term" value="F:aminoacyl-tRNA deacylase activity"/>
    <property type="evidence" value="ECO:0007669"/>
    <property type="project" value="InterPro"/>
</dbReference>
<dbReference type="CDD" id="cd04333">
    <property type="entry name" value="ProX_deacylase"/>
    <property type="match status" value="1"/>
</dbReference>
<protein>
    <submittedName>
        <fullName evidence="2">YbaK/EbsC family protein</fullName>
    </submittedName>
</protein>
<name>A0A9D1YBI1_9FIRM</name>
<reference evidence="2" key="2">
    <citation type="submission" date="2021-04" db="EMBL/GenBank/DDBJ databases">
        <authorList>
            <person name="Gilroy R."/>
        </authorList>
    </citation>
    <scope>NUCLEOTIDE SEQUENCE</scope>
    <source>
        <strain evidence="2">1282</strain>
    </source>
</reference>
<gene>
    <name evidence="2" type="ORF">H9838_01885</name>
</gene>
<dbReference type="Gene3D" id="3.90.960.10">
    <property type="entry name" value="YbaK/aminoacyl-tRNA synthetase-associated domain"/>
    <property type="match status" value="1"/>
</dbReference>
<evidence type="ECO:0000313" key="2">
    <source>
        <dbReference type="EMBL" id="HIY25907.1"/>
    </source>
</evidence>
<dbReference type="AlphaFoldDB" id="A0A9D1YBI1"/>
<comment type="caution">
    <text evidence="2">The sequence shown here is derived from an EMBL/GenBank/DDBJ whole genome shotgun (WGS) entry which is preliminary data.</text>
</comment>
<dbReference type="PANTHER" id="PTHR30411:SF1">
    <property type="entry name" value="CYTOPLASMIC PROTEIN"/>
    <property type="match status" value="1"/>
</dbReference>
<dbReference type="SUPFAM" id="SSF55826">
    <property type="entry name" value="YbaK/ProRS associated domain"/>
    <property type="match status" value="1"/>
</dbReference>
<dbReference type="Proteomes" id="UP000823915">
    <property type="component" value="Unassembled WGS sequence"/>
</dbReference>
<sequence>MSVAAVTAYLETLGLGDRVRVLSRSSATVEEAAQALGCQPREIAKTMSLLQEQGPVLVVAAGDGKIDNKKYKAQFHQKAKMIPGPQVEDLVGHPPGGVCPFACKEGVAVYLDVSLRRFEKVYPAAGDGHSAVELTLPQLEESSRCAGWVDVCSGWQEEA</sequence>
<evidence type="ECO:0000313" key="3">
    <source>
        <dbReference type="Proteomes" id="UP000823915"/>
    </source>
</evidence>
<proteinExistence type="predicted"/>
<accession>A0A9D1YBI1</accession>
<dbReference type="InterPro" id="IPR007214">
    <property type="entry name" value="YbaK/aa-tRNA-synth-assoc-dom"/>
</dbReference>